<evidence type="ECO:0000313" key="1">
    <source>
        <dbReference type="EMBL" id="PZN72747.1"/>
    </source>
</evidence>
<gene>
    <name evidence="1" type="ORF">DM484_24025</name>
</gene>
<reference evidence="1 2" key="1">
    <citation type="journal article" date="2018" name="Aquat. Microb. Ecol.">
        <title>Gammaproteobacterial methanotrophs dominate.</title>
        <authorList>
            <person name="Rissanen A.J."/>
            <person name="Saarenheimo J."/>
            <person name="Tiirola M."/>
            <person name="Peura S."/>
            <person name="Aalto S.L."/>
            <person name="Karvinen A."/>
            <person name="Nykanen H."/>
        </authorList>
    </citation>
    <scope>NUCLEOTIDE SEQUENCE [LARGE SCALE GENOMIC DNA]</scope>
    <source>
        <strain evidence="1">AMbin10</strain>
    </source>
</reference>
<organism evidence="1 2">
    <name type="scientific">Candidatus Methylumidiphilus alinenensis</name>
    <dbReference type="NCBI Taxonomy" id="2202197"/>
    <lineage>
        <taxon>Bacteria</taxon>
        <taxon>Pseudomonadati</taxon>
        <taxon>Pseudomonadota</taxon>
        <taxon>Gammaproteobacteria</taxon>
        <taxon>Methylococcales</taxon>
        <taxon>Candidatus Methylumidiphilus</taxon>
    </lineage>
</organism>
<proteinExistence type="predicted"/>
<dbReference type="Proteomes" id="UP000249396">
    <property type="component" value="Unassembled WGS sequence"/>
</dbReference>
<protein>
    <submittedName>
        <fullName evidence="1">Uncharacterized protein</fullName>
    </submittedName>
</protein>
<accession>A0A2W4SMJ7</accession>
<sequence>MADRPDAYVRKDPGDIIRSGDWNELQIRAREELRNHQHTGGGDGALILGTGIATDADLSIKTLATSGNTTVNGDLKVNGKVILDGVDDLLARFKAMQSDTVNFAKDVRIGGSLDVKGPLIRKVQIATGLGPIECTSNGPFKTRVLTFSKLYAETAIRIAYCDILYNGSYSNGQYARWEIRIDGNPAPNHPIVLDQYQYPSVSNLALPTTLLGYARGIGAGTHVIGIWSGVFPGHSALNLYVGWPGGQSRWTLEAEEVWL</sequence>
<comment type="caution">
    <text evidence="1">The sequence shown here is derived from an EMBL/GenBank/DDBJ whole genome shotgun (WGS) entry which is preliminary data.</text>
</comment>
<name>A0A2W4SMJ7_9GAMM</name>
<evidence type="ECO:0000313" key="2">
    <source>
        <dbReference type="Proteomes" id="UP000249396"/>
    </source>
</evidence>
<dbReference type="AlphaFoldDB" id="A0A2W4SMJ7"/>
<dbReference type="EMBL" id="QJPH01000475">
    <property type="protein sequence ID" value="PZN72747.1"/>
    <property type="molecule type" value="Genomic_DNA"/>
</dbReference>